<name>A0A0E9XE75_ANGAN</name>
<accession>A0A0E9XE75</accession>
<sequence length="44" mass="4790">MALCSEIYEVLSLCLLLCPPAFFLCPHCSHPSLLTALAQQRKAG</sequence>
<protein>
    <submittedName>
        <fullName evidence="1">Uncharacterized protein</fullName>
    </submittedName>
</protein>
<dbReference type="EMBL" id="GBXM01008589">
    <property type="protein sequence ID" value="JAH99988.1"/>
    <property type="molecule type" value="Transcribed_RNA"/>
</dbReference>
<reference evidence="1" key="1">
    <citation type="submission" date="2014-11" db="EMBL/GenBank/DDBJ databases">
        <authorList>
            <person name="Amaro Gonzalez C."/>
        </authorList>
    </citation>
    <scope>NUCLEOTIDE SEQUENCE</scope>
</reference>
<dbReference type="AlphaFoldDB" id="A0A0E9XE75"/>
<proteinExistence type="predicted"/>
<evidence type="ECO:0000313" key="1">
    <source>
        <dbReference type="EMBL" id="JAH99988.1"/>
    </source>
</evidence>
<organism evidence="1">
    <name type="scientific">Anguilla anguilla</name>
    <name type="common">European freshwater eel</name>
    <name type="synonym">Muraena anguilla</name>
    <dbReference type="NCBI Taxonomy" id="7936"/>
    <lineage>
        <taxon>Eukaryota</taxon>
        <taxon>Metazoa</taxon>
        <taxon>Chordata</taxon>
        <taxon>Craniata</taxon>
        <taxon>Vertebrata</taxon>
        <taxon>Euteleostomi</taxon>
        <taxon>Actinopterygii</taxon>
        <taxon>Neopterygii</taxon>
        <taxon>Teleostei</taxon>
        <taxon>Anguilliformes</taxon>
        <taxon>Anguillidae</taxon>
        <taxon>Anguilla</taxon>
    </lineage>
</organism>
<reference evidence="1" key="2">
    <citation type="journal article" date="2015" name="Fish Shellfish Immunol.">
        <title>Early steps in the European eel (Anguilla anguilla)-Vibrio vulnificus interaction in the gills: Role of the RtxA13 toxin.</title>
        <authorList>
            <person name="Callol A."/>
            <person name="Pajuelo D."/>
            <person name="Ebbesson L."/>
            <person name="Teles M."/>
            <person name="MacKenzie S."/>
            <person name="Amaro C."/>
        </authorList>
    </citation>
    <scope>NUCLEOTIDE SEQUENCE</scope>
</reference>